<gene>
    <name evidence="1" type="ORF">QBC32DRAFT_178418</name>
</gene>
<accession>A0AAN6NKY9</accession>
<dbReference type="EMBL" id="MU859446">
    <property type="protein sequence ID" value="KAK3947009.1"/>
    <property type="molecule type" value="Genomic_DNA"/>
</dbReference>
<evidence type="ECO:0000313" key="1">
    <source>
        <dbReference type="EMBL" id="KAK3947009.1"/>
    </source>
</evidence>
<reference evidence="1" key="1">
    <citation type="journal article" date="2023" name="Mol. Phylogenet. Evol.">
        <title>Genome-scale phylogeny and comparative genomics of the fungal order Sordariales.</title>
        <authorList>
            <person name="Hensen N."/>
            <person name="Bonometti L."/>
            <person name="Westerberg I."/>
            <person name="Brannstrom I.O."/>
            <person name="Guillou S."/>
            <person name="Cros-Aarteil S."/>
            <person name="Calhoun S."/>
            <person name="Haridas S."/>
            <person name="Kuo A."/>
            <person name="Mondo S."/>
            <person name="Pangilinan J."/>
            <person name="Riley R."/>
            <person name="LaButti K."/>
            <person name="Andreopoulos B."/>
            <person name="Lipzen A."/>
            <person name="Chen C."/>
            <person name="Yan M."/>
            <person name="Daum C."/>
            <person name="Ng V."/>
            <person name="Clum A."/>
            <person name="Steindorff A."/>
            <person name="Ohm R.A."/>
            <person name="Martin F."/>
            <person name="Silar P."/>
            <person name="Natvig D.O."/>
            <person name="Lalanne C."/>
            <person name="Gautier V."/>
            <person name="Ament-Velasquez S.L."/>
            <person name="Kruys A."/>
            <person name="Hutchinson M.I."/>
            <person name="Powell A.J."/>
            <person name="Barry K."/>
            <person name="Miller A.N."/>
            <person name="Grigoriev I.V."/>
            <person name="Debuchy R."/>
            <person name="Gladieux P."/>
            <person name="Hiltunen Thoren M."/>
            <person name="Johannesson H."/>
        </authorList>
    </citation>
    <scope>NUCLEOTIDE SEQUENCE</scope>
    <source>
        <strain evidence="1">CBS 626.80</strain>
    </source>
</reference>
<feature type="non-terminal residue" evidence="1">
    <location>
        <position position="59"/>
    </location>
</feature>
<proteinExistence type="predicted"/>
<dbReference type="AlphaFoldDB" id="A0AAN6NKY9"/>
<sequence length="59" mass="6683">FLASIEDEEDARFEATGKTTLPMMCEDFVPFKTHSKKRARKVRRGSTSSIEIYLGDEGV</sequence>
<feature type="non-terminal residue" evidence="1">
    <location>
        <position position="1"/>
    </location>
</feature>
<keyword evidence="2" id="KW-1185">Reference proteome</keyword>
<evidence type="ECO:0000313" key="2">
    <source>
        <dbReference type="Proteomes" id="UP001303222"/>
    </source>
</evidence>
<dbReference type="Proteomes" id="UP001303222">
    <property type="component" value="Unassembled WGS sequence"/>
</dbReference>
<name>A0AAN6NKY9_9PEZI</name>
<comment type="caution">
    <text evidence="1">The sequence shown here is derived from an EMBL/GenBank/DDBJ whole genome shotgun (WGS) entry which is preliminary data.</text>
</comment>
<reference evidence="1" key="2">
    <citation type="submission" date="2023-06" db="EMBL/GenBank/DDBJ databases">
        <authorList>
            <consortium name="Lawrence Berkeley National Laboratory"/>
            <person name="Mondo S.J."/>
            <person name="Hensen N."/>
            <person name="Bonometti L."/>
            <person name="Westerberg I."/>
            <person name="Brannstrom I.O."/>
            <person name="Guillou S."/>
            <person name="Cros-Aarteil S."/>
            <person name="Calhoun S."/>
            <person name="Haridas S."/>
            <person name="Kuo A."/>
            <person name="Pangilinan J."/>
            <person name="Riley R."/>
            <person name="Labutti K."/>
            <person name="Andreopoulos B."/>
            <person name="Lipzen A."/>
            <person name="Chen C."/>
            <person name="Yanf M."/>
            <person name="Daum C."/>
            <person name="Ng V."/>
            <person name="Clum A."/>
            <person name="Steindorff A."/>
            <person name="Ohm R."/>
            <person name="Martin F."/>
            <person name="Silar P."/>
            <person name="Natvig D."/>
            <person name="Lalanne C."/>
            <person name="Gautier V."/>
            <person name="Ament-Velasquez S.L."/>
            <person name="Kruys A."/>
            <person name="Hutchinson M.I."/>
            <person name="Powell A.J."/>
            <person name="Barry K."/>
            <person name="Miller A.N."/>
            <person name="Grigoriev I.V."/>
            <person name="Debuchy R."/>
            <person name="Gladieux P."/>
            <person name="Thoren M.H."/>
            <person name="Johannesson H."/>
        </authorList>
    </citation>
    <scope>NUCLEOTIDE SEQUENCE</scope>
    <source>
        <strain evidence="1">CBS 626.80</strain>
    </source>
</reference>
<organism evidence="1 2">
    <name type="scientific">Pseudoneurospora amorphoporcata</name>
    <dbReference type="NCBI Taxonomy" id="241081"/>
    <lineage>
        <taxon>Eukaryota</taxon>
        <taxon>Fungi</taxon>
        <taxon>Dikarya</taxon>
        <taxon>Ascomycota</taxon>
        <taxon>Pezizomycotina</taxon>
        <taxon>Sordariomycetes</taxon>
        <taxon>Sordariomycetidae</taxon>
        <taxon>Sordariales</taxon>
        <taxon>Sordariaceae</taxon>
        <taxon>Pseudoneurospora</taxon>
    </lineage>
</organism>
<protein>
    <submittedName>
        <fullName evidence="1">Uncharacterized protein</fullName>
    </submittedName>
</protein>